<organism evidence="2 3">
    <name type="scientific">Durusdinium trenchii</name>
    <dbReference type="NCBI Taxonomy" id="1381693"/>
    <lineage>
        <taxon>Eukaryota</taxon>
        <taxon>Sar</taxon>
        <taxon>Alveolata</taxon>
        <taxon>Dinophyceae</taxon>
        <taxon>Suessiales</taxon>
        <taxon>Symbiodiniaceae</taxon>
        <taxon>Durusdinium</taxon>
    </lineage>
</organism>
<evidence type="ECO:0000256" key="1">
    <source>
        <dbReference type="SAM" id="Phobius"/>
    </source>
</evidence>
<accession>A0ABP0RNG3</accession>
<proteinExistence type="predicted"/>
<comment type="caution">
    <text evidence="2">The sequence shown here is derived from an EMBL/GenBank/DDBJ whole genome shotgun (WGS) entry which is preliminary data.</text>
</comment>
<keyword evidence="1" id="KW-0812">Transmembrane</keyword>
<keyword evidence="3" id="KW-1185">Reference proteome</keyword>
<reference evidence="2 3" key="1">
    <citation type="submission" date="2024-02" db="EMBL/GenBank/DDBJ databases">
        <authorList>
            <person name="Chen Y."/>
            <person name="Shah S."/>
            <person name="Dougan E. K."/>
            <person name="Thang M."/>
            <person name="Chan C."/>
        </authorList>
    </citation>
    <scope>NUCLEOTIDE SEQUENCE [LARGE SCALE GENOMIC DNA]</scope>
</reference>
<name>A0ABP0RNG3_9DINO</name>
<evidence type="ECO:0000313" key="2">
    <source>
        <dbReference type="EMBL" id="CAK9100806.1"/>
    </source>
</evidence>
<keyword evidence="1" id="KW-0472">Membrane</keyword>
<evidence type="ECO:0000313" key="3">
    <source>
        <dbReference type="Proteomes" id="UP001642464"/>
    </source>
</evidence>
<protein>
    <submittedName>
        <fullName evidence="2">Uncharacterized protein</fullName>
    </submittedName>
</protein>
<keyword evidence="1" id="KW-1133">Transmembrane helix</keyword>
<sequence length="154" mass="17309">MLRLRPTLYGQRGEQSFLARPLLFLIFIGVVRSRPLQEEGIAMILLALSAMRSLPPCGIFGHCAPSSEQREIFFRVYFKSLLVGGHFSLASRPKVVGLCLLQPIRLCKEPNARLLLVSLLSKSTMLCIPFLLLLRFFSGFRLDCFHLPSGTCIL</sequence>
<gene>
    <name evidence="2" type="ORF">SCF082_LOCUS47162</name>
</gene>
<feature type="transmembrane region" description="Helical" evidence="1">
    <location>
        <begin position="114"/>
        <end position="137"/>
    </location>
</feature>
<dbReference type="EMBL" id="CAXAMM010041696">
    <property type="protein sequence ID" value="CAK9100806.1"/>
    <property type="molecule type" value="Genomic_DNA"/>
</dbReference>
<dbReference type="Proteomes" id="UP001642464">
    <property type="component" value="Unassembled WGS sequence"/>
</dbReference>